<keyword evidence="2" id="KW-1185">Reference proteome</keyword>
<name>A0ABX7PYZ6_9ENTR</name>
<proteinExistence type="predicted"/>
<gene>
    <name evidence="1" type="ORF">AWR26_24900</name>
</gene>
<dbReference type="Proteomes" id="UP000078227">
    <property type="component" value="Chromosome"/>
</dbReference>
<evidence type="ECO:0000313" key="1">
    <source>
        <dbReference type="EMBL" id="QSV12523.1"/>
    </source>
</evidence>
<dbReference type="EMBL" id="CP014007">
    <property type="protein sequence ID" value="QSV12523.1"/>
    <property type="molecule type" value="Genomic_DNA"/>
</dbReference>
<organism evidence="1 2">
    <name type="scientific">Kosakonia oryzae</name>
    <dbReference type="NCBI Taxonomy" id="497725"/>
    <lineage>
        <taxon>Bacteria</taxon>
        <taxon>Pseudomonadati</taxon>
        <taxon>Pseudomonadota</taxon>
        <taxon>Gammaproteobacteria</taxon>
        <taxon>Enterobacterales</taxon>
        <taxon>Enterobacteriaceae</taxon>
        <taxon>Kosakonia</taxon>
    </lineage>
</organism>
<dbReference type="RefSeq" id="WP_156525210.1">
    <property type="nucleotide sequence ID" value="NZ_CP014007.2"/>
</dbReference>
<evidence type="ECO:0000313" key="2">
    <source>
        <dbReference type="Proteomes" id="UP000078227"/>
    </source>
</evidence>
<protein>
    <submittedName>
        <fullName evidence="1">Uncharacterized protein</fullName>
    </submittedName>
</protein>
<reference evidence="1 2" key="1">
    <citation type="submission" date="2021-03" db="EMBL/GenBank/DDBJ databases">
        <authorList>
            <person name="Li Y."/>
            <person name="Li S."/>
            <person name="Chen M."/>
            <person name="Peng G."/>
            <person name="Tan Z."/>
            <person name="An Q."/>
        </authorList>
    </citation>
    <scope>NUCLEOTIDE SEQUENCE [LARGE SCALE GENOMIC DNA]</scope>
    <source>
        <strain evidence="1 2">Ola 51</strain>
    </source>
</reference>
<accession>A0ABX7PYZ6</accession>
<sequence>MRILGKKIKSNIFNDSYFELESWKKVYRKTLLIPQISPSRKNAHRDNLVLIHTIRDIKDDNSPFFNGRAEDIIATWDIVSSSLIRMQSSCYDRSQWADVGFILAAPPQNIIGTFHKDVWFPNHAGNQSWENKNSYSLSDRYFLGINKSYNNAKVRKYIKSAMPDQTYASMMSPERLISESDGVYHNEVLIVGKKDINTYADFPPTDRVKVCGIYFYYERGQNHKLPQYQQNRELIEKLKQHNPDLPVIEHSVWGVSFPLFRGKGLYPTFYPGLWRSLSALFPLFLPPPTDEDLLIRSAFMGTIKQDTKKPEQA</sequence>